<keyword evidence="6 7" id="KW-0862">Zinc</keyword>
<dbReference type="InterPro" id="IPR020549">
    <property type="entry name" value="YbeY_CS"/>
</dbReference>
<reference evidence="8 9" key="1">
    <citation type="submission" date="2020-09" db="EMBL/GenBank/DDBJ databases">
        <title>Characterization of Treponema spp. from bovine digital dermatitis in Korea.</title>
        <authorList>
            <person name="Espiritu H.M."/>
            <person name="Cho Y.I."/>
            <person name="Mamuad L."/>
        </authorList>
    </citation>
    <scope>NUCLEOTIDE SEQUENCE [LARGE SCALE GENOMIC DNA]</scope>
    <source>
        <strain evidence="8 9">KS1</strain>
    </source>
</reference>
<keyword evidence="4 7" id="KW-0255">Endonuclease</keyword>
<keyword evidence="7" id="KW-0698">rRNA processing</keyword>
<comment type="function">
    <text evidence="7">Single strand-specific metallo-endoribonuclease involved in late-stage 70S ribosome quality control and in maturation of the 3' terminus of the 16S rRNA.</text>
</comment>
<dbReference type="EC" id="3.1.-.-" evidence="7"/>
<dbReference type="PANTHER" id="PTHR46986">
    <property type="entry name" value="ENDORIBONUCLEASE YBEY, CHLOROPLASTIC"/>
    <property type="match status" value="1"/>
</dbReference>
<protein>
    <recommendedName>
        <fullName evidence="7">Endoribonuclease YbeY</fullName>
        <ecNumber evidence="7">3.1.-.-</ecNumber>
    </recommendedName>
</protein>
<keyword evidence="7" id="KW-0690">Ribosome biogenesis</keyword>
<name>A0A7S6WRU8_9SPIR</name>
<keyword evidence="5 7" id="KW-0378">Hydrolase</keyword>
<dbReference type="GO" id="GO:0005737">
    <property type="term" value="C:cytoplasm"/>
    <property type="evidence" value="ECO:0007669"/>
    <property type="project" value="UniProtKB-SubCell"/>
</dbReference>
<feature type="binding site" evidence="7">
    <location>
        <position position="118"/>
    </location>
    <ligand>
        <name>Zn(2+)</name>
        <dbReference type="ChEBI" id="CHEBI:29105"/>
        <note>catalytic</note>
    </ligand>
</feature>
<dbReference type="GO" id="GO:0006364">
    <property type="term" value="P:rRNA processing"/>
    <property type="evidence" value="ECO:0007669"/>
    <property type="project" value="UniProtKB-UniRule"/>
</dbReference>
<dbReference type="EMBL" id="CP061839">
    <property type="protein sequence ID" value="QOW62067.1"/>
    <property type="molecule type" value="Genomic_DNA"/>
</dbReference>
<proteinExistence type="inferred from homology"/>
<dbReference type="PROSITE" id="PS01306">
    <property type="entry name" value="UPF0054"/>
    <property type="match status" value="1"/>
</dbReference>
<dbReference type="AlphaFoldDB" id="A0A7S6WRU8"/>
<dbReference type="NCBIfam" id="TIGR00043">
    <property type="entry name" value="rRNA maturation RNase YbeY"/>
    <property type="match status" value="1"/>
</dbReference>
<keyword evidence="2 7" id="KW-0540">Nuclease</keyword>
<dbReference type="Proteomes" id="UP000593915">
    <property type="component" value="Chromosome"/>
</dbReference>
<dbReference type="RefSeq" id="WP_020965603.1">
    <property type="nucleotide sequence ID" value="NZ_CP045670.1"/>
</dbReference>
<evidence type="ECO:0000256" key="4">
    <source>
        <dbReference type="ARBA" id="ARBA00022759"/>
    </source>
</evidence>
<sequence>MSNSVCVSFTGDEPPGFIPVKKIEKFVLTVLKDLKHENWDISILFCDDGFIRNLNKQYRNIDSPTDVLSFEQGDEYFDERNEKRFNAGDIIISLETLDFHSKEFDVGKNEELKRLLIHGILHLSGMNHSDNSPEQEMLVLQENLLKNYNNTIVYLE</sequence>
<dbReference type="GO" id="GO:0008270">
    <property type="term" value="F:zinc ion binding"/>
    <property type="evidence" value="ECO:0007669"/>
    <property type="project" value="UniProtKB-UniRule"/>
</dbReference>
<dbReference type="SUPFAM" id="SSF55486">
    <property type="entry name" value="Metalloproteases ('zincins'), catalytic domain"/>
    <property type="match status" value="1"/>
</dbReference>
<comment type="subcellular location">
    <subcellularLocation>
        <location evidence="7">Cytoplasm</location>
    </subcellularLocation>
</comment>
<dbReference type="GO" id="GO:0004521">
    <property type="term" value="F:RNA endonuclease activity"/>
    <property type="evidence" value="ECO:0007669"/>
    <property type="project" value="UniProtKB-UniRule"/>
</dbReference>
<gene>
    <name evidence="7 8" type="primary">ybeY</name>
    <name evidence="8" type="ORF">IFE08_06990</name>
</gene>
<evidence type="ECO:0000256" key="2">
    <source>
        <dbReference type="ARBA" id="ARBA00022722"/>
    </source>
</evidence>
<dbReference type="GO" id="GO:0004222">
    <property type="term" value="F:metalloendopeptidase activity"/>
    <property type="evidence" value="ECO:0007669"/>
    <property type="project" value="InterPro"/>
</dbReference>
<keyword evidence="3 7" id="KW-0479">Metal-binding</keyword>
<feature type="binding site" evidence="7">
    <location>
        <position position="128"/>
    </location>
    <ligand>
        <name>Zn(2+)</name>
        <dbReference type="ChEBI" id="CHEBI:29105"/>
        <note>catalytic</note>
    </ligand>
</feature>
<comment type="similarity">
    <text evidence="1 7">Belongs to the endoribonuclease YbeY family.</text>
</comment>
<accession>A0A7S6WRU8</accession>
<evidence type="ECO:0000256" key="6">
    <source>
        <dbReference type="ARBA" id="ARBA00022833"/>
    </source>
</evidence>
<evidence type="ECO:0000256" key="5">
    <source>
        <dbReference type="ARBA" id="ARBA00022801"/>
    </source>
</evidence>
<evidence type="ECO:0000313" key="9">
    <source>
        <dbReference type="Proteomes" id="UP000593915"/>
    </source>
</evidence>
<evidence type="ECO:0000256" key="7">
    <source>
        <dbReference type="HAMAP-Rule" id="MF_00009"/>
    </source>
</evidence>
<keyword evidence="7" id="KW-0963">Cytoplasm</keyword>
<feature type="binding site" evidence="7">
    <location>
        <position position="122"/>
    </location>
    <ligand>
        <name>Zn(2+)</name>
        <dbReference type="ChEBI" id="CHEBI:29105"/>
        <note>catalytic</note>
    </ligand>
</feature>
<dbReference type="InterPro" id="IPR002036">
    <property type="entry name" value="YbeY"/>
</dbReference>
<dbReference type="GeneID" id="301090329"/>
<dbReference type="HAMAP" id="MF_00009">
    <property type="entry name" value="Endoribonucl_YbeY"/>
    <property type="match status" value="1"/>
</dbReference>
<evidence type="ECO:0000313" key="8">
    <source>
        <dbReference type="EMBL" id="QOW62067.1"/>
    </source>
</evidence>
<dbReference type="InterPro" id="IPR023091">
    <property type="entry name" value="MetalPrtase_cat_dom_sf_prd"/>
</dbReference>
<dbReference type="Pfam" id="PF02130">
    <property type="entry name" value="YbeY"/>
    <property type="match status" value="1"/>
</dbReference>
<comment type="cofactor">
    <cofactor evidence="7">
        <name>Zn(2+)</name>
        <dbReference type="ChEBI" id="CHEBI:29105"/>
    </cofactor>
    <text evidence="7">Binds 1 zinc ion.</text>
</comment>
<dbReference type="Gene3D" id="3.40.390.30">
    <property type="entry name" value="Metalloproteases ('zincins'), catalytic domain"/>
    <property type="match status" value="1"/>
</dbReference>
<evidence type="ECO:0000256" key="3">
    <source>
        <dbReference type="ARBA" id="ARBA00022723"/>
    </source>
</evidence>
<organism evidence="8 9">
    <name type="scientific">Treponema pedis</name>
    <dbReference type="NCBI Taxonomy" id="409322"/>
    <lineage>
        <taxon>Bacteria</taxon>
        <taxon>Pseudomonadati</taxon>
        <taxon>Spirochaetota</taxon>
        <taxon>Spirochaetia</taxon>
        <taxon>Spirochaetales</taxon>
        <taxon>Treponemataceae</taxon>
        <taxon>Treponema</taxon>
    </lineage>
</organism>
<dbReference type="PANTHER" id="PTHR46986:SF1">
    <property type="entry name" value="ENDORIBONUCLEASE YBEY, CHLOROPLASTIC"/>
    <property type="match status" value="1"/>
</dbReference>
<evidence type="ECO:0000256" key="1">
    <source>
        <dbReference type="ARBA" id="ARBA00010875"/>
    </source>
</evidence>